<evidence type="ECO:0000313" key="3">
    <source>
        <dbReference type="Proteomes" id="UP000215914"/>
    </source>
</evidence>
<dbReference type="EMBL" id="CM007896">
    <property type="protein sequence ID" value="OTG19927.1"/>
    <property type="molecule type" value="Genomic_DNA"/>
</dbReference>
<accession>A0A251U994</accession>
<name>A0A251U994_HELAN</name>
<feature type="region of interest" description="Disordered" evidence="1">
    <location>
        <begin position="79"/>
        <end position="118"/>
    </location>
</feature>
<dbReference type="InParanoid" id="A0A251U994"/>
<organism evidence="2 3">
    <name type="scientific">Helianthus annuus</name>
    <name type="common">Common sunflower</name>
    <dbReference type="NCBI Taxonomy" id="4232"/>
    <lineage>
        <taxon>Eukaryota</taxon>
        <taxon>Viridiplantae</taxon>
        <taxon>Streptophyta</taxon>
        <taxon>Embryophyta</taxon>
        <taxon>Tracheophyta</taxon>
        <taxon>Spermatophyta</taxon>
        <taxon>Magnoliopsida</taxon>
        <taxon>eudicotyledons</taxon>
        <taxon>Gunneridae</taxon>
        <taxon>Pentapetalae</taxon>
        <taxon>asterids</taxon>
        <taxon>campanulids</taxon>
        <taxon>Asterales</taxon>
        <taxon>Asteraceae</taxon>
        <taxon>Asteroideae</taxon>
        <taxon>Heliantheae alliance</taxon>
        <taxon>Heliantheae</taxon>
        <taxon>Helianthus</taxon>
    </lineage>
</organism>
<feature type="compositionally biased region" description="Basic and acidic residues" evidence="1">
    <location>
        <begin position="79"/>
        <end position="106"/>
    </location>
</feature>
<reference evidence="3" key="1">
    <citation type="journal article" date="2017" name="Nature">
        <title>The sunflower genome provides insights into oil metabolism, flowering and Asterid evolution.</title>
        <authorList>
            <person name="Badouin H."/>
            <person name="Gouzy J."/>
            <person name="Grassa C.J."/>
            <person name="Murat F."/>
            <person name="Staton S.E."/>
            <person name="Cottret L."/>
            <person name="Lelandais-Briere C."/>
            <person name="Owens G.L."/>
            <person name="Carrere S."/>
            <person name="Mayjonade B."/>
            <person name="Legrand L."/>
            <person name="Gill N."/>
            <person name="Kane N.C."/>
            <person name="Bowers J.E."/>
            <person name="Hubner S."/>
            <person name="Bellec A."/>
            <person name="Berard A."/>
            <person name="Berges H."/>
            <person name="Blanchet N."/>
            <person name="Boniface M.C."/>
            <person name="Brunel D."/>
            <person name="Catrice O."/>
            <person name="Chaidir N."/>
            <person name="Claudel C."/>
            <person name="Donnadieu C."/>
            <person name="Faraut T."/>
            <person name="Fievet G."/>
            <person name="Helmstetter N."/>
            <person name="King M."/>
            <person name="Knapp S.J."/>
            <person name="Lai Z."/>
            <person name="Le Paslier M.C."/>
            <person name="Lippi Y."/>
            <person name="Lorenzon L."/>
            <person name="Mandel J.R."/>
            <person name="Marage G."/>
            <person name="Marchand G."/>
            <person name="Marquand E."/>
            <person name="Bret-Mestries E."/>
            <person name="Morien E."/>
            <person name="Nambeesan S."/>
            <person name="Nguyen T."/>
            <person name="Pegot-Espagnet P."/>
            <person name="Pouilly N."/>
            <person name="Raftis F."/>
            <person name="Sallet E."/>
            <person name="Schiex T."/>
            <person name="Thomas J."/>
            <person name="Vandecasteele C."/>
            <person name="Vares D."/>
            <person name="Vear F."/>
            <person name="Vautrin S."/>
            <person name="Crespi M."/>
            <person name="Mangin B."/>
            <person name="Burke J.M."/>
            <person name="Salse J."/>
            <person name="Munos S."/>
            <person name="Vincourt P."/>
            <person name="Rieseberg L.H."/>
            <person name="Langlade N.B."/>
        </authorList>
    </citation>
    <scope>NUCLEOTIDE SEQUENCE [LARGE SCALE GENOMIC DNA]</scope>
    <source>
        <strain evidence="3">cv. SF193</strain>
    </source>
</reference>
<evidence type="ECO:0000256" key="1">
    <source>
        <dbReference type="SAM" id="MobiDB-lite"/>
    </source>
</evidence>
<gene>
    <name evidence="2" type="ORF">HannXRQ_Chr07g0187331</name>
</gene>
<keyword evidence="3" id="KW-1185">Reference proteome</keyword>
<dbReference type="Proteomes" id="UP000215914">
    <property type="component" value="Chromosome 7"/>
</dbReference>
<dbReference type="AlphaFoldDB" id="A0A251U994"/>
<feature type="region of interest" description="Disordered" evidence="1">
    <location>
        <begin position="130"/>
        <end position="155"/>
    </location>
</feature>
<evidence type="ECO:0000313" key="2">
    <source>
        <dbReference type="EMBL" id="OTG19927.1"/>
    </source>
</evidence>
<sequence length="155" mass="17304">MSFLYLSPHLYCQNSFSLSTFLKTHLSISLLLFKKPFQFLKPHCLSTGRLPTPIFRRNPPHLQPPFIIPPHIHKLVNTAERERGTCGEKERESDERERELSERNDSSDGVSGGEPPQLVMLRYYSDGGGAPAELNIKDSTDNGGGRLGVIKTVAA</sequence>
<proteinExistence type="predicted"/>
<protein>
    <submittedName>
        <fullName evidence="2">Uncharacterized protein</fullName>
    </submittedName>
</protein>